<dbReference type="EMBL" id="JAAAML010000002">
    <property type="protein sequence ID" value="MCO6409025.1"/>
    <property type="molecule type" value="Genomic_DNA"/>
</dbReference>
<dbReference type="Gene3D" id="3.90.550.10">
    <property type="entry name" value="Spore Coat Polysaccharide Biosynthesis Protein SpsA, Chain A"/>
    <property type="match status" value="1"/>
</dbReference>
<dbReference type="PANTHER" id="PTHR46390:SF1">
    <property type="entry name" value="MANNOSE-1-PHOSPHATE GUANYLYLTRANSFERASE"/>
    <property type="match status" value="1"/>
</dbReference>
<feature type="domain" description="Nucleotidyl transferase" evidence="3">
    <location>
        <begin position="30"/>
        <end position="313"/>
    </location>
</feature>
<comment type="caution">
    <text evidence="5">The sequence shown here is derived from an EMBL/GenBank/DDBJ whole genome shotgun (WGS) entry which is preliminary data.</text>
</comment>
<dbReference type="InterPro" id="IPR008928">
    <property type="entry name" value="6-hairpin_glycosidase_sf"/>
</dbReference>
<dbReference type="PANTHER" id="PTHR46390">
    <property type="entry name" value="MANNOSE-1-PHOSPHATE GUANYLYLTRANSFERASE"/>
    <property type="match status" value="1"/>
</dbReference>
<proteinExistence type="inferred from homology"/>
<name>A0ABT1CTZ5_9HYPH</name>
<dbReference type="Proteomes" id="UP001320715">
    <property type="component" value="Unassembled WGS sequence"/>
</dbReference>
<dbReference type="SUPFAM" id="SSF48208">
    <property type="entry name" value="Six-hairpin glycosidases"/>
    <property type="match status" value="1"/>
</dbReference>
<reference evidence="5 6" key="1">
    <citation type="submission" date="2020-01" db="EMBL/GenBank/DDBJ databases">
        <title>Genomes of bacteria type strains.</title>
        <authorList>
            <person name="Chen J."/>
            <person name="Zhu S."/>
            <person name="Yang J."/>
        </authorList>
    </citation>
    <scope>NUCLEOTIDE SEQUENCE [LARGE SCALE GENOMIC DNA]</scope>
    <source>
        <strain evidence="5 6">DSM 16655</strain>
    </source>
</reference>
<dbReference type="CDD" id="cd02509">
    <property type="entry name" value="GDP-M1P_Guanylyltransferase"/>
    <property type="match status" value="1"/>
</dbReference>
<evidence type="ECO:0000259" key="3">
    <source>
        <dbReference type="Pfam" id="PF00483"/>
    </source>
</evidence>
<dbReference type="InterPro" id="IPR054566">
    <property type="entry name" value="ManC/GMP-like_b-helix"/>
</dbReference>
<dbReference type="Pfam" id="PF00483">
    <property type="entry name" value="NTP_transferase"/>
    <property type="match status" value="1"/>
</dbReference>
<evidence type="ECO:0000256" key="1">
    <source>
        <dbReference type="ARBA" id="ARBA00008558"/>
    </source>
</evidence>
<evidence type="ECO:0000256" key="2">
    <source>
        <dbReference type="ARBA" id="ARBA00023235"/>
    </source>
</evidence>
<dbReference type="InterPro" id="IPR029044">
    <property type="entry name" value="Nucleotide-diphossugar_trans"/>
</dbReference>
<organism evidence="5 6">
    <name type="scientific">Hoeflea alexandrii</name>
    <dbReference type="NCBI Taxonomy" id="288436"/>
    <lineage>
        <taxon>Bacteria</taxon>
        <taxon>Pseudomonadati</taxon>
        <taxon>Pseudomonadota</taxon>
        <taxon>Alphaproteobacteria</taxon>
        <taxon>Hyphomicrobiales</taxon>
        <taxon>Rhizobiaceae</taxon>
        <taxon>Hoeflea</taxon>
    </lineage>
</organism>
<evidence type="ECO:0000313" key="5">
    <source>
        <dbReference type="EMBL" id="MCO6409025.1"/>
    </source>
</evidence>
<dbReference type="InterPro" id="IPR005835">
    <property type="entry name" value="NTP_transferase_dom"/>
</dbReference>
<gene>
    <name evidence="5" type="ORF">GTW23_12625</name>
</gene>
<dbReference type="Pfam" id="PF07221">
    <property type="entry name" value="GlcNAc_2-epim"/>
    <property type="match status" value="1"/>
</dbReference>
<protein>
    <submittedName>
        <fullName evidence="5">Phosphoheptose isomerase</fullName>
    </submittedName>
</protein>
<feature type="domain" description="MannoseP isomerase/GMP-like beta-helix" evidence="4">
    <location>
        <begin position="321"/>
        <end position="371"/>
    </location>
</feature>
<dbReference type="GO" id="GO:0016853">
    <property type="term" value="F:isomerase activity"/>
    <property type="evidence" value="ECO:0007669"/>
    <property type="project" value="UniProtKB-KW"/>
</dbReference>
<keyword evidence="6" id="KW-1185">Reference proteome</keyword>
<dbReference type="Gene3D" id="1.50.10.10">
    <property type="match status" value="1"/>
</dbReference>
<dbReference type="InterPro" id="IPR012341">
    <property type="entry name" value="6hp_glycosidase-like_sf"/>
</dbReference>
<dbReference type="SUPFAM" id="SSF159283">
    <property type="entry name" value="Guanosine diphospho-D-mannose pyrophosphorylase/mannose-6-phosphate isomerase linker domain"/>
    <property type="match status" value="1"/>
</dbReference>
<sequence length="771" mass="86501">MSGFSETGRNSNRLLRKSEHLMVSSHSITPVILCGGAGSRLWPMSRDSKPKQFHKLVNDKTLLTNTLERVDHKGEGLRYLPTRIVGGIAFESLLTEQGETGSVEVERYVLEPLIRDTAAAIAASIADLAKTDPDRMVLVLPSDHQISDAGAFFGVIRTGARALAERGGIMTIGIAPTRPETQYGYIERGDGDGPVYDVSRFREKPDLETAETFLRSGRFFWNAGIFMFRAGEMGAELARQQPEVWAQARLAVERADIEGKCYRLDPEAFAASPKISIDYAVMENAPRIGVVAASFDWNDLGSWNQLHDGSPLDEHGNARFGDVLTIDVHNSYLRSEDRLLAVAGLDNIIVVSQPDALLIVHRDKSHLVKDIAGSVKKGGEWPPLAVAHSGRPVPSPRVIRKWLFDTALPLWAGAGVDQVHGGVHEALNHDGSPADLGYKRLRVLARQIYCFANAELLGWEGDARAVLEHCFTTLTTTGWHAEGGWIHLWNPDGTVKDPQRDTYDQCFVLLALAWLWKATKWPEARVWAERTIAYMDDHLVDRANGGFYESSLRLDYRRANPHMHYLEAMQAWYEVTGERAFLDRAQTAVELFKSVFFNPESWSVTEHFERDWSVRKDKPARVEPGHHYEWVWLLLRQARFAGQPELKEYCRKLYATSHAFGHARGTDAVCDSMAPDGSEMLGTARLWCQTEALKAGLLARAEGLPGDETLFIRMLDVIFNRYLTTPAPGGWYDQIDPNGRVISKHMPTSTFYHVFCALVEYLRHEEMLLLP</sequence>
<accession>A0ABT1CTZ5</accession>
<dbReference type="InterPro" id="IPR049577">
    <property type="entry name" value="GMPP_N"/>
</dbReference>
<dbReference type="SUPFAM" id="SSF53448">
    <property type="entry name" value="Nucleotide-diphospho-sugar transferases"/>
    <property type="match status" value="1"/>
</dbReference>
<comment type="similarity">
    <text evidence="1">Belongs to the N-acylglucosamine 2-epimerase family.</text>
</comment>
<dbReference type="RefSeq" id="WP_425602793.1">
    <property type="nucleotide sequence ID" value="NZ_JAAAML010000002.1"/>
</dbReference>
<evidence type="ECO:0000259" key="4">
    <source>
        <dbReference type="Pfam" id="PF22640"/>
    </source>
</evidence>
<keyword evidence="2 5" id="KW-0413">Isomerase</keyword>
<dbReference type="InterPro" id="IPR051161">
    <property type="entry name" value="Mannose-6P_isomerase_type2"/>
</dbReference>
<dbReference type="Pfam" id="PF22640">
    <property type="entry name" value="ManC_GMP_beta-helix"/>
    <property type="match status" value="1"/>
</dbReference>
<dbReference type="InterPro" id="IPR010819">
    <property type="entry name" value="AGE/CE"/>
</dbReference>
<evidence type="ECO:0000313" key="6">
    <source>
        <dbReference type="Proteomes" id="UP001320715"/>
    </source>
</evidence>